<dbReference type="FunFam" id="3.40.50.2000:FF:000027">
    <property type="entry name" value="Glycosyltransferase"/>
    <property type="match status" value="1"/>
</dbReference>
<dbReference type="OrthoDB" id="5835829at2759"/>
<evidence type="ECO:0000256" key="2">
    <source>
        <dbReference type="ARBA" id="ARBA00022679"/>
    </source>
</evidence>
<dbReference type="EMBL" id="SWLB01000028">
    <property type="protein sequence ID" value="KAF3320807.1"/>
    <property type="molecule type" value="Genomic_DNA"/>
</dbReference>
<dbReference type="InterPro" id="IPR002213">
    <property type="entry name" value="UDP_glucos_trans"/>
</dbReference>
<organism evidence="4 5">
    <name type="scientific">Carex littledalei</name>
    <dbReference type="NCBI Taxonomy" id="544730"/>
    <lineage>
        <taxon>Eukaryota</taxon>
        <taxon>Viridiplantae</taxon>
        <taxon>Streptophyta</taxon>
        <taxon>Embryophyta</taxon>
        <taxon>Tracheophyta</taxon>
        <taxon>Spermatophyta</taxon>
        <taxon>Magnoliopsida</taxon>
        <taxon>Liliopsida</taxon>
        <taxon>Poales</taxon>
        <taxon>Cyperaceae</taxon>
        <taxon>Cyperoideae</taxon>
        <taxon>Cariceae</taxon>
        <taxon>Carex</taxon>
        <taxon>Carex subgen. Euthyceras</taxon>
    </lineage>
</organism>
<dbReference type="PANTHER" id="PTHR11926:SF970">
    <property type="entry name" value="GLYCOSYLTRANSFERASE"/>
    <property type="match status" value="1"/>
</dbReference>
<dbReference type="Proteomes" id="UP000623129">
    <property type="component" value="Unassembled WGS sequence"/>
</dbReference>
<dbReference type="GO" id="GO:0080044">
    <property type="term" value="F:quercetin 7-O-glucosyltransferase activity"/>
    <property type="evidence" value="ECO:0007669"/>
    <property type="project" value="TreeGrafter"/>
</dbReference>
<dbReference type="GO" id="GO:0080043">
    <property type="term" value="F:quercetin 3-O-glucosyltransferase activity"/>
    <property type="evidence" value="ECO:0007669"/>
    <property type="project" value="TreeGrafter"/>
</dbReference>
<comment type="similarity">
    <text evidence="1">Belongs to the UDP-glycosyltransferase family.</text>
</comment>
<keyword evidence="2 4" id="KW-0808">Transferase</keyword>
<evidence type="ECO:0000313" key="5">
    <source>
        <dbReference type="Proteomes" id="UP000623129"/>
    </source>
</evidence>
<keyword evidence="5" id="KW-1185">Reference proteome</keyword>
<dbReference type="Pfam" id="PF00201">
    <property type="entry name" value="UDPGT"/>
    <property type="match status" value="1"/>
</dbReference>
<dbReference type="FunFam" id="3.40.50.2000:FF:000055">
    <property type="entry name" value="Glycosyltransferase"/>
    <property type="match status" value="1"/>
</dbReference>
<feature type="transmembrane region" description="Helical" evidence="3">
    <location>
        <begin position="136"/>
        <end position="157"/>
    </location>
</feature>
<accession>A0A833QLG8</accession>
<dbReference type="Gene3D" id="3.40.50.2000">
    <property type="entry name" value="Glycogen Phosphorylase B"/>
    <property type="match status" value="2"/>
</dbReference>
<name>A0A833QLG8_9POAL</name>
<dbReference type="SUPFAM" id="SSF53756">
    <property type="entry name" value="UDP-Glycosyltransferase/glycogen phosphorylase"/>
    <property type="match status" value="1"/>
</dbReference>
<keyword evidence="3" id="KW-0472">Membrane</keyword>
<comment type="caution">
    <text evidence="4">The sequence shown here is derived from an EMBL/GenBank/DDBJ whole genome shotgun (WGS) entry which is preliminary data.</text>
</comment>
<evidence type="ECO:0000256" key="3">
    <source>
        <dbReference type="SAM" id="Phobius"/>
    </source>
</evidence>
<reference evidence="4" key="1">
    <citation type="submission" date="2020-01" db="EMBL/GenBank/DDBJ databases">
        <title>Genome sequence of Kobresia littledalei, the first chromosome-level genome in the family Cyperaceae.</title>
        <authorList>
            <person name="Qu G."/>
        </authorList>
    </citation>
    <scope>NUCLEOTIDE SEQUENCE</scope>
    <source>
        <strain evidence="4">C.B.Clarke</strain>
        <tissue evidence="4">Leaf</tissue>
    </source>
</reference>
<keyword evidence="3" id="KW-1133">Transmembrane helix</keyword>
<gene>
    <name evidence="4" type="ORF">FCM35_KLT14941</name>
</gene>
<evidence type="ECO:0000256" key="1">
    <source>
        <dbReference type="ARBA" id="ARBA00009995"/>
    </source>
</evidence>
<dbReference type="PANTHER" id="PTHR11926">
    <property type="entry name" value="GLUCOSYL/GLUCURONOSYL TRANSFERASES"/>
    <property type="match status" value="1"/>
</dbReference>
<dbReference type="CDD" id="cd03784">
    <property type="entry name" value="GT1_Gtf-like"/>
    <property type="match status" value="1"/>
</dbReference>
<proteinExistence type="inferred from homology"/>
<dbReference type="AlphaFoldDB" id="A0A833QLG8"/>
<keyword evidence="3" id="KW-0812">Transmembrane</keyword>
<protein>
    <submittedName>
        <fullName evidence="4">7-deoxyloganetin glucosyltransferase-like protein</fullName>
    </submittedName>
</protein>
<evidence type="ECO:0000313" key="4">
    <source>
        <dbReference type="EMBL" id="KAF3320807.1"/>
    </source>
</evidence>
<sequence length="480" mass="53716">MSTPKSKSHAVFLPYPAQGHINPMLKLAKLLHHSKAFHITFINTEFNHNRLLRSRGPNSVRSLPDFRFETIPDGLPQSDQDATQDIPALCEATRRTCPDKLKELILRIEKEDGVPPVTCIVADGAMGFAVYPAKELGLPVFLFFTTSACGFLGYLNYAQLVKRGYTPFKDESFFTNGYLDTPLDWVDGMNNVRLRDLPSFIQTTDPDDIMVNINIKQCEDDAPHATGIILNTFEDLEHDVLHAIRSRLPNTYTVGPISPLVRCIPKSDPIASIGSNLWKEDTGCMEWLDKQVAASVVYVNFGSIAVMTAEQLLEFAWGLAGSMHPFLWVVRADLVQGSNAVLPKEFLEEIEGRGVMVGWCNQEEVLAHRAIGGFLNHCGWNSTIESIYEGVPMICWPFFAEQPTNCKYLCNEWGMGMEIGGNVKRGEVEAMVRELMDGEKGKEMRKRAGEWKDKARAAIMAGGSSYNNLDKLVEQMNQFN</sequence>